<dbReference type="GO" id="GO:0005975">
    <property type="term" value="P:carbohydrate metabolic process"/>
    <property type="evidence" value="ECO:0007669"/>
    <property type="project" value="InterPro"/>
</dbReference>
<dbReference type="InterPro" id="IPR006148">
    <property type="entry name" value="Glc/Gal-6P_isomerase"/>
</dbReference>
<sequence>MRPLAGDPLRRARSGRRLAGAKLKYTDMNSKYALPKDGGLIVDSAPSDIIRRYEKIPASVFEHESEGVGYVADLIVRAIKKHNEYSLSNEIFEDVQPFVLGLTTGRTPLGLYHELVRRYRDGMVSFSNVAVYSLDEFYPIGADEPQSRNYRIHEEFLNHIDILPENIHIPDGTVPESRISRYCESYDRAINHIDLMIIGVGEQGQLGFNEPGSYEKSRTRLVQLSHDSRKIQSSAFSGIDDTPKMAITMGIDTIMRADKIVLMAWGEEKADVIRKVVEGQITDQVPATALQEHHNIEVVIDENAAGKLTREVAPWLVGPCEWTPKFTRKAVIWLCGVVGKPILKLTHSDYIENSLGELLEAKGPYDKINIDVFNDLQHTITGWPGGKPNADDSTRPVPSKPFPKKVLIFSPHPDDDVISMGGTFIRLVDHGHDVHVAYETSGDFAVNDDVVLQQLDTVRELGFADRFDEVKRLIAGKVKGQPEPRELLEIKAAIRRAEAKAADRSFGLDPSHVHFLNLPFYETGGLKKAPLSQRDIDIIVKLLREIEPDQIYAAGDLADPHGTHRTCMEAVLGALEVAKDDAWLKNCHLWLYRGAWLEWDLGMVDMAVPLSPDELIKKRHAIYRHVSQKDIVPFPGSDSREFWQRAEERTQNTARLYDKLGMAEYQAIEVFVKMF</sequence>
<dbReference type="EMBL" id="AP019735">
    <property type="protein sequence ID" value="BBL03205.1"/>
    <property type="molecule type" value="Genomic_DNA"/>
</dbReference>
<dbReference type="InterPro" id="IPR004547">
    <property type="entry name" value="Glucosamine6P_isomerase"/>
</dbReference>
<dbReference type="InterPro" id="IPR003737">
    <property type="entry name" value="GlcNAc_PI_deacetylase-related"/>
</dbReference>
<dbReference type="AlphaFoldDB" id="A0A4Y1WRA1"/>
<proteinExistence type="predicted"/>
<dbReference type="Gene3D" id="3.40.50.10320">
    <property type="entry name" value="LmbE-like"/>
    <property type="match status" value="1"/>
</dbReference>
<dbReference type="Gene3D" id="3.40.50.1360">
    <property type="match status" value="1"/>
</dbReference>
<name>A0A4Y1WRA1_9BACT</name>
<accession>A0A4Y1WRA1</accession>
<dbReference type="InterPro" id="IPR037171">
    <property type="entry name" value="NagB/RpiA_transferase-like"/>
</dbReference>
<dbReference type="Proteomes" id="UP000318946">
    <property type="component" value="Chromosome"/>
</dbReference>
<protein>
    <submittedName>
        <fullName evidence="2">Putative glucosamine-6-phosphate deaminase-like protein</fullName>
    </submittedName>
</protein>
<dbReference type="Pfam" id="PF01182">
    <property type="entry name" value="Glucosamine_iso"/>
    <property type="match status" value="1"/>
</dbReference>
<dbReference type="GO" id="GO:0004342">
    <property type="term" value="F:glucosamine-6-phosphate deaminase activity"/>
    <property type="evidence" value="ECO:0007669"/>
    <property type="project" value="InterPro"/>
</dbReference>
<dbReference type="CDD" id="cd01399">
    <property type="entry name" value="GlcN6P_deaminase"/>
    <property type="match status" value="1"/>
</dbReference>
<feature type="domain" description="Glucosamine/galactosamine-6-phosphate isomerase" evidence="1">
    <location>
        <begin position="90"/>
        <end position="294"/>
    </location>
</feature>
<reference evidence="3" key="1">
    <citation type="submission" date="2019-06" db="EMBL/GenBank/DDBJ databases">
        <title>Alistipes onderdonkii subsp. vulgaris subsp. nov., Alistipes dispar sp. nov. and Alistipes communis sp. nov., isolated from human faeces, and creation of Alistipes onderdonkii subsp. onderdonkii subsp. nov.</title>
        <authorList>
            <person name="Sakamoto M."/>
            <person name="Ikeyama N."/>
            <person name="Ogata Y."/>
            <person name="Suda W."/>
            <person name="Iino T."/>
            <person name="Hattori M."/>
            <person name="Ohkuma M."/>
        </authorList>
    </citation>
    <scope>NUCLEOTIDE SEQUENCE [LARGE SCALE GENOMIC DNA]</scope>
    <source>
        <strain evidence="3">5CBH24</strain>
    </source>
</reference>
<dbReference type="SUPFAM" id="SSF102588">
    <property type="entry name" value="LmbE-like"/>
    <property type="match status" value="1"/>
</dbReference>
<evidence type="ECO:0000313" key="2">
    <source>
        <dbReference type="EMBL" id="BBL03205.1"/>
    </source>
</evidence>
<evidence type="ECO:0000259" key="1">
    <source>
        <dbReference type="Pfam" id="PF01182"/>
    </source>
</evidence>
<keyword evidence="3" id="KW-1185">Reference proteome</keyword>
<dbReference type="SUPFAM" id="SSF100950">
    <property type="entry name" value="NagB/RpiA/CoA transferase-like"/>
    <property type="match status" value="1"/>
</dbReference>
<gene>
    <name evidence="2" type="ORF">A5CBH24_05180</name>
</gene>
<dbReference type="PANTHER" id="PTHR42892:SF1">
    <property type="entry name" value="GLUCOSAMINE-6-PHOSPHATE ISOMERASE"/>
    <property type="match status" value="1"/>
</dbReference>
<organism evidence="2 3">
    <name type="scientific">Alistipes communis</name>
    <dbReference type="NCBI Taxonomy" id="2585118"/>
    <lineage>
        <taxon>Bacteria</taxon>
        <taxon>Pseudomonadati</taxon>
        <taxon>Bacteroidota</taxon>
        <taxon>Bacteroidia</taxon>
        <taxon>Bacteroidales</taxon>
        <taxon>Rikenellaceae</taxon>
        <taxon>Alistipes</taxon>
    </lineage>
</organism>
<evidence type="ECO:0000313" key="3">
    <source>
        <dbReference type="Proteomes" id="UP000318946"/>
    </source>
</evidence>
<dbReference type="GO" id="GO:0006044">
    <property type="term" value="P:N-acetylglucosamine metabolic process"/>
    <property type="evidence" value="ECO:0007669"/>
    <property type="project" value="InterPro"/>
</dbReference>
<dbReference type="InterPro" id="IPR024078">
    <property type="entry name" value="LmbE-like_dom_sf"/>
</dbReference>
<dbReference type="NCBIfam" id="NF002557">
    <property type="entry name" value="PRK02122.1"/>
    <property type="match status" value="1"/>
</dbReference>
<dbReference type="Pfam" id="PF02585">
    <property type="entry name" value="PIG-L"/>
    <property type="match status" value="1"/>
</dbReference>
<dbReference type="KEGG" id="acou:A5CBH24_05180"/>
<dbReference type="InterPro" id="IPR052960">
    <property type="entry name" value="GlcN6P_deaminase-like"/>
</dbReference>
<dbReference type="PANTHER" id="PTHR42892">
    <property type="entry name" value="GLUCOSAMINE-6-PHOSPHATE DEAMINASE-LIKE PROTEIN BT_0258-RELATED"/>
    <property type="match status" value="1"/>
</dbReference>